<evidence type="ECO:0000313" key="2">
    <source>
        <dbReference type="EMBL" id="QEK11869.1"/>
    </source>
</evidence>
<evidence type="ECO:0000313" key="3">
    <source>
        <dbReference type="Proteomes" id="UP000324646"/>
    </source>
</evidence>
<dbReference type="Proteomes" id="UP000324646">
    <property type="component" value="Chromosome"/>
</dbReference>
<sequence>MFNFIFKVLLFAITIAFLGAWGIIKQQRKTQELLNKLYKNAESKVIKELKNKEELSIKQIEDIIEGTKASLFWSKNKVKITDSRLVSKELMRKMVEKGLVKEEIRKNRKYYILK</sequence>
<dbReference type="EMBL" id="CP042243">
    <property type="protein sequence ID" value="QEK11869.1"/>
    <property type="molecule type" value="Genomic_DNA"/>
</dbReference>
<protein>
    <submittedName>
        <fullName evidence="2">Uncharacterized protein</fullName>
    </submittedName>
</protein>
<name>A0A5C0SG03_CRATE</name>
<evidence type="ECO:0000256" key="1">
    <source>
        <dbReference type="SAM" id="Coils"/>
    </source>
</evidence>
<keyword evidence="3" id="KW-1185">Reference proteome</keyword>
<feature type="coiled-coil region" evidence="1">
    <location>
        <begin position="24"/>
        <end position="58"/>
    </location>
</feature>
<dbReference type="AlphaFoldDB" id="A0A5C0SG03"/>
<reference evidence="2 3" key="1">
    <citation type="submission" date="2019-07" db="EMBL/GenBank/DDBJ databases">
        <title>Complete genome of Crassaminicella thermophila SY095.</title>
        <authorList>
            <person name="Li X."/>
        </authorList>
    </citation>
    <scope>NUCLEOTIDE SEQUENCE [LARGE SCALE GENOMIC DNA]</scope>
    <source>
        <strain evidence="2 3">SY095</strain>
    </source>
</reference>
<dbReference type="RefSeq" id="WP_148809024.1">
    <property type="nucleotide sequence ID" value="NZ_CP042243.1"/>
</dbReference>
<gene>
    <name evidence="2" type="ORF">FQB35_05520</name>
</gene>
<dbReference type="KEGG" id="crs:FQB35_05520"/>
<keyword evidence="1" id="KW-0175">Coiled coil</keyword>
<accession>A0A5C0SG03</accession>
<dbReference type="OrthoDB" id="1954282at2"/>
<proteinExistence type="predicted"/>
<organism evidence="2 3">
    <name type="scientific">Crassaminicella thermophila</name>
    <dbReference type="NCBI Taxonomy" id="2599308"/>
    <lineage>
        <taxon>Bacteria</taxon>
        <taxon>Bacillati</taxon>
        <taxon>Bacillota</taxon>
        <taxon>Clostridia</taxon>
        <taxon>Eubacteriales</taxon>
        <taxon>Clostridiaceae</taxon>
        <taxon>Crassaminicella</taxon>
    </lineage>
</organism>